<comment type="caution">
    <text evidence="3">The sequence shown here is derived from an EMBL/GenBank/DDBJ whole genome shotgun (WGS) entry which is preliminary data.</text>
</comment>
<gene>
    <name evidence="3" type="ORF">BK660_25170</name>
</gene>
<dbReference type="InterPro" id="IPR036291">
    <property type="entry name" value="NAD(P)-bd_dom_sf"/>
</dbReference>
<evidence type="ECO:0000259" key="2">
    <source>
        <dbReference type="Pfam" id="PF01370"/>
    </source>
</evidence>
<evidence type="ECO:0000313" key="4">
    <source>
        <dbReference type="Proteomes" id="UP000285636"/>
    </source>
</evidence>
<sequence>MTVLVTGAAGFIGYHTVKRLCLQGLEVIGVDNLNDYYSVELKQARLKQLSMLQGFRFQKMDIVDKPALMALFNEQHFTEVVHLAAQAGVRYSLDNPDAYAQSNLVGFLNVLEACRHHPPAHLIYASSSSVYGANNKLPFSVDDPVDHPVSLYAASKRANELLADSYCHLYGLKASGLRFFTVYGPWGRPDMALFKFTEAILKGQPIEVFNHGQMARDFTYIDDIVEGIARLRTKPPLATHESGGVNRLFNIGRGQPVALLDFIECLESALGIKAQRNNLPMQAGDVIKTWADVSALADWVDFRPQVTVETGVAHFVAWYRGFYQV</sequence>
<dbReference type="InterPro" id="IPR001509">
    <property type="entry name" value="Epimerase_deHydtase"/>
</dbReference>
<dbReference type="RefSeq" id="WP_123435789.1">
    <property type="nucleotide sequence ID" value="NZ_MOBK01000011.1"/>
</dbReference>
<evidence type="ECO:0000313" key="3">
    <source>
        <dbReference type="EMBL" id="RON17220.1"/>
    </source>
</evidence>
<dbReference type="Gene3D" id="3.40.50.720">
    <property type="entry name" value="NAD(P)-binding Rossmann-like Domain"/>
    <property type="match status" value="1"/>
</dbReference>
<evidence type="ECO:0000256" key="1">
    <source>
        <dbReference type="ARBA" id="ARBA00023027"/>
    </source>
</evidence>
<feature type="domain" description="NAD-dependent epimerase/dehydratase" evidence="2">
    <location>
        <begin position="3"/>
        <end position="252"/>
    </location>
</feature>
<dbReference type="Proteomes" id="UP000285636">
    <property type="component" value="Unassembled WGS sequence"/>
</dbReference>
<dbReference type="AlphaFoldDB" id="A0A423HVG5"/>
<proteinExistence type="predicted"/>
<dbReference type="CDD" id="cd05253">
    <property type="entry name" value="UDP_GE_SDE_e"/>
    <property type="match status" value="1"/>
</dbReference>
<reference evidence="3 4" key="1">
    <citation type="submission" date="2016-10" db="EMBL/GenBank/DDBJ databases">
        <title>Comparative genome analysis of multiple Pseudomonas spp. focuses on biocontrol and plant growth promoting traits.</title>
        <authorList>
            <person name="Tao X.-Y."/>
            <person name="Taylor C.G."/>
        </authorList>
    </citation>
    <scope>NUCLEOTIDE SEQUENCE [LARGE SCALE GENOMIC DNA]</scope>
    <source>
        <strain evidence="3 4">38D7</strain>
    </source>
</reference>
<dbReference type="PRINTS" id="PR01713">
    <property type="entry name" value="NUCEPIMERASE"/>
</dbReference>
<accession>A0A423HVG5</accession>
<dbReference type="PANTHER" id="PTHR43574">
    <property type="entry name" value="EPIMERASE-RELATED"/>
    <property type="match status" value="1"/>
</dbReference>
<protein>
    <submittedName>
        <fullName evidence="3">Protein CapI</fullName>
    </submittedName>
</protein>
<organism evidence="3 4">
    <name type="scientific">Pseudomonas brassicacearum</name>
    <dbReference type="NCBI Taxonomy" id="930166"/>
    <lineage>
        <taxon>Bacteria</taxon>
        <taxon>Pseudomonadati</taxon>
        <taxon>Pseudomonadota</taxon>
        <taxon>Gammaproteobacteria</taxon>
        <taxon>Pseudomonadales</taxon>
        <taxon>Pseudomonadaceae</taxon>
        <taxon>Pseudomonas</taxon>
    </lineage>
</organism>
<name>A0A423HVG5_9PSED</name>
<dbReference type="SUPFAM" id="SSF51735">
    <property type="entry name" value="NAD(P)-binding Rossmann-fold domains"/>
    <property type="match status" value="1"/>
</dbReference>
<dbReference type="EMBL" id="MOBK01000011">
    <property type="protein sequence ID" value="RON17220.1"/>
    <property type="molecule type" value="Genomic_DNA"/>
</dbReference>
<keyword evidence="1" id="KW-0520">NAD</keyword>
<dbReference type="Pfam" id="PF01370">
    <property type="entry name" value="Epimerase"/>
    <property type="match status" value="1"/>
</dbReference>